<keyword evidence="2" id="KW-1185">Reference proteome</keyword>
<dbReference type="STRING" id="1195763.ABT56_21515"/>
<comment type="caution">
    <text evidence="1">The sequence shown here is derived from an EMBL/GenBank/DDBJ whole genome shotgun (WGS) entry which is preliminary data.</text>
</comment>
<dbReference type="PATRIC" id="fig|1195763.3.peg.4618"/>
<accession>A0A0J1GRH9</accession>
<dbReference type="Proteomes" id="UP000036097">
    <property type="component" value="Unassembled WGS sequence"/>
</dbReference>
<reference evidence="1 2" key="1">
    <citation type="submission" date="2015-05" db="EMBL/GenBank/DDBJ databases">
        <title>Photobacterium galathea sp. nov.</title>
        <authorList>
            <person name="Machado H."/>
            <person name="Gram L."/>
        </authorList>
    </citation>
    <scope>NUCLEOTIDE SEQUENCE [LARGE SCALE GENOMIC DNA]</scope>
    <source>
        <strain evidence="1 2">CGMCC 1.12159</strain>
    </source>
</reference>
<sequence>MLTANELVGKVLLVGITAVNKNQQVIETGQVAGTVMAIDKNVIAILGGAKNDIYTIPADLASVHKAQSGEYYLHSTGEVIVDPDYFTIWTVTIDDKERMALYEKQGITLPTYH</sequence>
<evidence type="ECO:0000313" key="1">
    <source>
        <dbReference type="EMBL" id="KLV02333.1"/>
    </source>
</evidence>
<proteinExistence type="predicted"/>
<evidence type="ECO:0000313" key="2">
    <source>
        <dbReference type="Proteomes" id="UP000036097"/>
    </source>
</evidence>
<dbReference type="EMBL" id="LDOT01000049">
    <property type="protein sequence ID" value="KLV02333.1"/>
    <property type="molecule type" value="Genomic_DNA"/>
</dbReference>
<name>A0A0J1GRH9_9GAMM</name>
<dbReference type="RefSeq" id="WP_047880974.1">
    <property type="nucleotide sequence ID" value="NZ_LDOT01000049.1"/>
</dbReference>
<dbReference type="OrthoDB" id="5703936at2"/>
<protein>
    <submittedName>
        <fullName evidence="1">Uncharacterized protein</fullName>
    </submittedName>
</protein>
<gene>
    <name evidence="1" type="ORF">ABT56_21515</name>
</gene>
<organism evidence="1 2">
    <name type="scientific">Photobacterium aquae</name>
    <dbReference type="NCBI Taxonomy" id="1195763"/>
    <lineage>
        <taxon>Bacteria</taxon>
        <taxon>Pseudomonadati</taxon>
        <taxon>Pseudomonadota</taxon>
        <taxon>Gammaproteobacteria</taxon>
        <taxon>Vibrionales</taxon>
        <taxon>Vibrionaceae</taxon>
        <taxon>Photobacterium</taxon>
    </lineage>
</organism>
<dbReference type="AlphaFoldDB" id="A0A0J1GRH9"/>